<reference evidence="9 10" key="1">
    <citation type="submission" date="2020-09" db="EMBL/GenBank/DDBJ databases">
        <title>Characterization of Paenibacillus peoriae strain ZF390 with broad-spectrum antimicrobial activity as a potential biocontrol agent.</title>
        <authorList>
            <person name="Li L."/>
            <person name="Zhao Y."/>
            <person name="Li B."/>
            <person name="Xie X."/>
        </authorList>
    </citation>
    <scope>NUCLEOTIDE SEQUENCE [LARGE SCALE GENOMIC DNA]</scope>
    <source>
        <strain evidence="9 10">ZF390</strain>
    </source>
</reference>
<dbReference type="Pfam" id="PF13242">
    <property type="entry name" value="Hydrolase_like"/>
    <property type="match status" value="1"/>
</dbReference>
<evidence type="ECO:0000256" key="6">
    <source>
        <dbReference type="PIRSR" id="PIRSR000915-1"/>
    </source>
</evidence>
<feature type="active site" description="Proton donor" evidence="6">
    <location>
        <position position="29"/>
    </location>
</feature>
<dbReference type="Gene3D" id="3.40.50.1000">
    <property type="entry name" value="HAD superfamily/HAD-like"/>
    <property type="match status" value="2"/>
</dbReference>
<comment type="cofactor">
    <cofactor evidence="8">
        <name>Mg(2+)</name>
        <dbReference type="ChEBI" id="CHEBI:18420"/>
    </cofactor>
    <text evidence="8">Divalent metal ions. Mg(2+) is the most effective.</text>
</comment>
<dbReference type="SUPFAM" id="SSF56784">
    <property type="entry name" value="HAD-like"/>
    <property type="match status" value="1"/>
</dbReference>
<name>A0A7H0YFT9_9BACL</name>
<feature type="active site" description="Proton donor" evidence="6">
    <location>
        <position position="27"/>
    </location>
</feature>
<dbReference type="PIRSF" id="PIRSF000915">
    <property type="entry name" value="PGP-type_phosphatase"/>
    <property type="match status" value="1"/>
</dbReference>
<dbReference type="GO" id="GO:0005737">
    <property type="term" value="C:cytoplasm"/>
    <property type="evidence" value="ECO:0007669"/>
    <property type="project" value="TreeGrafter"/>
</dbReference>
<dbReference type="GO" id="GO:0046872">
    <property type="term" value="F:metal ion binding"/>
    <property type="evidence" value="ECO:0007669"/>
    <property type="project" value="UniProtKB-KW"/>
</dbReference>
<evidence type="ECO:0000256" key="3">
    <source>
        <dbReference type="ARBA" id="ARBA00022801"/>
    </source>
</evidence>
<dbReference type="SFLD" id="SFLDS00003">
    <property type="entry name" value="Haloacid_Dehalogenase"/>
    <property type="match status" value="1"/>
</dbReference>
<accession>A0A7H0YFT9</accession>
<dbReference type="EMBL" id="CP061172">
    <property type="protein sequence ID" value="QNR69947.1"/>
    <property type="molecule type" value="Genomic_DNA"/>
</dbReference>
<comment type="similarity">
    <text evidence="1 5">Belongs to the HAD-like hydrolase superfamily. NagD family.</text>
</comment>
<gene>
    <name evidence="9" type="ORF">IAQ67_13570</name>
</gene>
<dbReference type="EC" id="3.1.3.-" evidence="5"/>
<dbReference type="NCBIfam" id="TIGR01460">
    <property type="entry name" value="HAD-SF-IIA"/>
    <property type="match status" value="1"/>
</dbReference>
<evidence type="ECO:0000313" key="9">
    <source>
        <dbReference type="EMBL" id="QNR69947.1"/>
    </source>
</evidence>
<organism evidence="9 10">
    <name type="scientific">Paenibacillus peoriae</name>
    <dbReference type="NCBI Taxonomy" id="59893"/>
    <lineage>
        <taxon>Bacteria</taxon>
        <taxon>Bacillati</taxon>
        <taxon>Bacillota</taxon>
        <taxon>Bacilli</taxon>
        <taxon>Bacillales</taxon>
        <taxon>Paenibacillaceae</taxon>
        <taxon>Paenibacillus</taxon>
    </lineage>
</organism>
<feature type="binding site" evidence="8">
    <location>
        <position position="27"/>
    </location>
    <ligand>
        <name>Mg(2+)</name>
        <dbReference type="ChEBI" id="CHEBI:18420"/>
    </ligand>
</feature>
<evidence type="ECO:0000256" key="2">
    <source>
        <dbReference type="ARBA" id="ARBA00022723"/>
    </source>
</evidence>
<evidence type="ECO:0000256" key="4">
    <source>
        <dbReference type="ARBA" id="ARBA00022842"/>
    </source>
</evidence>
<dbReference type="GO" id="GO:0016791">
    <property type="term" value="F:phosphatase activity"/>
    <property type="evidence" value="ECO:0007669"/>
    <property type="project" value="TreeGrafter"/>
</dbReference>
<proteinExistence type="inferred from homology"/>
<evidence type="ECO:0000256" key="5">
    <source>
        <dbReference type="PIRNR" id="PIRNR000915"/>
    </source>
</evidence>
<dbReference type="CDD" id="cd07530">
    <property type="entry name" value="HAD_Pase_UmpH-like"/>
    <property type="match status" value="1"/>
</dbReference>
<dbReference type="SFLD" id="SFLDG01139">
    <property type="entry name" value="C2.A:_Pyridoxal_Phosphate_Phos"/>
    <property type="match status" value="1"/>
</dbReference>
<dbReference type="Proteomes" id="UP000516384">
    <property type="component" value="Chromosome"/>
</dbReference>
<dbReference type="InterPro" id="IPR036412">
    <property type="entry name" value="HAD-like_sf"/>
</dbReference>
<feature type="binding site" evidence="8">
    <location>
        <position position="29"/>
    </location>
    <ligand>
        <name>Mg(2+)</name>
        <dbReference type="ChEBI" id="CHEBI:18420"/>
    </ligand>
</feature>
<evidence type="ECO:0000313" key="10">
    <source>
        <dbReference type="Proteomes" id="UP000516384"/>
    </source>
</evidence>
<keyword evidence="2 5" id="KW-0479">Metal-binding</keyword>
<dbReference type="RefSeq" id="WP_190299454.1">
    <property type="nucleotide sequence ID" value="NZ_CP061172.1"/>
</dbReference>
<protein>
    <recommendedName>
        <fullName evidence="5">Acid sugar phosphatase</fullName>
        <ecNumber evidence="5">3.1.3.-</ecNumber>
    </recommendedName>
</protein>
<dbReference type="NCBIfam" id="TIGR01457">
    <property type="entry name" value="HAD-SF-IIA-hyp2"/>
    <property type="match status" value="1"/>
</dbReference>
<dbReference type="PANTHER" id="PTHR19288:SF46">
    <property type="entry name" value="HALOACID DEHALOGENASE-LIKE HYDROLASE DOMAIN-CONTAINING PROTEIN 2"/>
    <property type="match status" value="1"/>
</dbReference>
<dbReference type="PANTHER" id="PTHR19288">
    <property type="entry name" value="4-NITROPHENYLPHOSPHATASE-RELATED"/>
    <property type="match status" value="1"/>
</dbReference>
<dbReference type="InterPro" id="IPR023214">
    <property type="entry name" value="HAD_sf"/>
</dbReference>
<dbReference type="InterPro" id="IPR006354">
    <property type="entry name" value="HAD-SF_hydro_IIA_hyp1"/>
</dbReference>
<keyword evidence="3 9" id="KW-0378">Hydrolase</keyword>
<dbReference type="AlphaFoldDB" id="A0A7H0YFT9"/>
<feature type="binding site" evidence="8">
    <location>
        <position position="223"/>
    </location>
    <ligand>
        <name>Mg(2+)</name>
        <dbReference type="ChEBI" id="CHEBI:18420"/>
    </ligand>
</feature>
<dbReference type="Pfam" id="PF13344">
    <property type="entry name" value="Hydrolase_6"/>
    <property type="match status" value="1"/>
</dbReference>
<evidence type="ECO:0000256" key="1">
    <source>
        <dbReference type="ARBA" id="ARBA00006696"/>
    </source>
</evidence>
<evidence type="ECO:0000256" key="8">
    <source>
        <dbReference type="PIRSR" id="PIRSR000915-3"/>
    </source>
</evidence>
<keyword evidence="4 5" id="KW-0460">Magnesium</keyword>
<evidence type="ECO:0000256" key="7">
    <source>
        <dbReference type="PIRSR" id="PIRSR000915-2"/>
    </source>
</evidence>
<sequence length="282" mass="30388">MNYNFQCYDVNGFEVGEGIAIKSLLIDLDGTLYHGNRMIKGADLFISRLRTDQIPYAYVTNNASRTPESVAEHLVGMGIEAASHEVYTSALAAAQYVAQQSPGARVYCIGETGLRDALTGAGLQLVEIHPEYVVQGIDRQFTYDALAAAMRWIREGATFILTNPDLQLPSHDGLTPGAGTIGAAIEAASQVKPIVIGKPSSVLMNYALNRLNIRADEALVVGDNMLTDIAAGAAAGCKTALILSGVTTRANMDEHVRTVGVKPDLMFENLAELQDWMKEELK</sequence>
<feature type="binding site" evidence="7">
    <location>
        <position position="198"/>
    </location>
    <ligand>
        <name>substrate</name>
    </ligand>
</feature>
<comment type="function">
    <text evidence="5">Catalyzes the dephosphorylation of 2-6 carbon acid sugars in vitro.</text>
</comment>
<dbReference type="InterPro" id="IPR006357">
    <property type="entry name" value="HAD-SF_hydro_IIA"/>
</dbReference>